<feature type="domain" description="TPM" evidence="4">
    <location>
        <begin position="29"/>
        <end position="150"/>
    </location>
</feature>
<feature type="compositionally biased region" description="Low complexity" evidence="1">
    <location>
        <begin position="244"/>
        <end position="259"/>
    </location>
</feature>
<feature type="signal peptide" evidence="3">
    <location>
        <begin position="1"/>
        <end position="23"/>
    </location>
</feature>
<proteinExistence type="predicted"/>
<dbReference type="EMBL" id="JALBUR010000011">
    <property type="protein sequence ID" value="MDX8419645.1"/>
    <property type="molecule type" value="Genomic_DNA"/>
</dbReference>
<protein>
    <submittedName>
        <fullName evidence="5">TPM domain-containing protein</fullName>
    </submittedName>
</protein>
<reference evidence="5 6" key="1">
    <citation type="submission" date="2022-03" db="EMBL/GenBank/DDBJ databases">
        <title>Novel taxa within the pig intestine.</title>
        <authorList>
            <person name="Wylensek D."/>
            <person name="Bishof K."/>
            <person name="Afrizal A."/>
            <person name="Clavel T."/>
        </authorList>
    </citation>
    <scope>NUCLEOTIDE SEQUENCE [LARGE SCALE GENOMIC DNA]</scope>
    <source>
        <strain evidence="5 6">CLA-KB-P133</strain>
    </source>
</reference>
<dbReference type="PANTHER" id="PTHR30373:SF2">
    <property type="entry name" value="UPF0603 PROTEIN YGCG"/>
    <property type="match status" value="1"/>
</dbReference>
<comment type="caution">
    <text evidence="5">The sequence shown here is derived from an EMBL/GenBank/DDBJ whole genome shotgun (WGS) entry which is preliminary data.</text>
</comment>
<feature type="region of interest" description="Disordered" evidence="1">
    <location>
        <begin position="237"/>
        <end position="259"/>
    </location>
</feature>
<dbReference type="PANTHER" id="PTHR30373">
    <property type="entry name" value="UPF0603 PROTEIN YGCG"/>
    <property type="match status" value="1"/>
</dbReference>
<gene>
    <name evidence="5" type="ORF">MOZ60_06015</name>
</gene>
<evidence type="ECO:0000256" key="3">
    <source>
        <dbReference type="SAM" id="SignalP"/>
    </source>
</evidence>
<dbReference type="InterPro" id="IPR007621">
    <property type="entry name" value="TPM_dom"/>
</dbReference>
<sequence length="259" mass="28708">MKKLQKILIAVMLCVLSIIPVHADNTEWVKDDAGVLTQEEIDALNSQIQTITDTSKVGIYIRLKPDMDGSASIEDYAETIYTGEDLGIGNDHDGLLLVMSFDQRDYDLAAYGSRANDIFTDHAKDQIEDEMLAYFRQDDWYDGLDAMLSETEYQLQMYSPLSEQNAGSRSAGFSGFDLFLLFGVPPLLALLIVWAIASRNKTKGIAVSADAYATGHLNLTRRQDIFTHITRTVTHIPRNDDHGGTSVNSSGFSHSSGKF</sequence>
<keyword evidence="3" id="KW-0732">Signal</keyword>
<evidence type="ECO:0000313" key="5">
    <source>
        <dbReference type="EMBL" id="MDX8419645.1"/>
    </source>
</evidence>
<dbReference type="Pfam" id="PF04536">
    <property type="entry name" value="TPM_phosphatase"/>
    <property type="match status" value="1"/>
</dbReference>
<evidence type="ECO:0000256" key="2">
    <source>
        <dbReference type="SAM" id="Phobius"/>
    </source>
</evidence>
<feature type="transmembrane region" description="Helical" evidence="2">
    <location>
        <begin position="178"/>
        <end position="197"/>
    </location>
</feature>
<dbReference type="AlphaFoldDB" id="A0AB35U2D9"/>
<accession>A0AB35U2D9</accession>
<keyword evidence="2" id="KW-0812">Transmembrane</keyword>
<name>A0AB35U2D9_9FIRM</name>
<keyword evidence="6" id="KW-1185">Reference proteome</keyword>
<keyword evidence="2" id="KW-1133">Transmembrane helix</keyword>
<keyword evidence="2" id="KW-0472">Membrane</keyword>
<evidence type="ECO:0000313" key="6">
    <source>
        <dbReference type="Proteomes" id="UP001286174"/>
    </source>
</evidence>
<evidence type="ECO:0000259" key="4">
    <source>
        <dbReference type="Pfam" id="PF04536"/>
    </source>
</evidence>
<dbReference type="RefSeq" id="WP_370595985.1">
    <property type="nucleotide sequence ID" value="NZ_JALBUR010000011.1"/>
</dbReference>
<feature type="chain" id="PRO_5044289745" evidence="3">
    <location>
        <begin position="24"/>
        <end position="259"/>
    </location>
</feature>
<dbReference type="Proteomes" id="UP001286174">
    <property type="component" value="Unassembled WGS sequence"/>
</dbReference>
<evidence type="ECO:0000256" key="1">
    <source>
        <dbReference type="SAM" id="MobiDB-lite"/>
    </source>
</evidence>
<dbReference type="Gene3D" id="3.10.310.50">
    <property type="match status" value="1"/>
</dbReference>
<organism evidence="5 6">
    <name type="scientific">Grylomicrobium aquisgranensis</name>
    <dbReference type="NCBI Taxonomy" id="2926318"/>
    <lineage>
        <taxon>Bacteria</taxon>
        <taxon>Bacillati</taxon>
        <taxon>Bacillota</taxon>
        <taxon>Erysipelotrichia</taxon>
        <taxon>Erysipelotrichales</taxon>
        <taxon>Erysipelotrichaceae</taxon>
        <taxon>Grylomicrobium</taxon>
    </lineage>
</organism>